<dbReference type="EMBL" id="GISG01194712">
    <property type="protein sequence ID" value="MBA4657102.1"/>
    <property type="molecule type" value="Transcribed_RNA"/>
</dbReference>
<reference evidence="2" key="1">
    <citation type="journal article" date="2013" name="J. Plant Res.">
        <title>Effect of fungi and light on seed germination of three Opuntia species from semiarid lands of central Mexico.</title>
        <authorList>
            <person name="Delgado-Sanchez P."/>
            <person name="Jimenez-Bremont J.F."/>
            <person name="Guerrero-Gonzalez Mde L."/>
            <person name="Flores J."/>
        </authorList>
    </citation>
    <scope>NUCLEOTIDE SEQUENCE</scope>
    <source>
        <tissue evidence="2">Cladode</tissue>
    </source>
</reference>
<organism evidence="2">
    <name type="scientific">Opuntia streptacantha</name>
    <name type="common">Prickly pear cactus</name>
    <name type="synonym">Opuntia cardona</name>
    <dbReference type="NCBI Taxonomy" id="393608"/>
    <lineage>
        <taxon>Eukaryota</taxon>
        <taxon>Viridiplantae</taxon>
        <taxon>Streptophyta</taxon>
        <taxon>Embryophyta</taxon>
        <taxon>Tracheophyta</taxon>
        <taxon>Spermatophyta</taxon>
        <taxon>Magnoliopsida</taxon>
        <taxon>eudicotyledons</taxon>
        <taxon>Gunneridae</taxon>
        <taxon>Pentapetalae</taxon>
        <taxon>Caryophyllales</taxon>
        <taxon>Cactineae</taxon>
        <taxon>Cactaceae</taxon>
        <taxon>Opuntioideae</taxon>
        <taxon>Opuntia</taxon>
    </lineage>
</organism>
<feature type="compositionally biased region" description="Polar residues" evidence="1">
    <location>
        <begin position="10"/>
        <end position="21"/>
    </location>
</feature>
<name>A0A7C9E2C5_OPUST</name>
<reference evidence="2" key="2">
    <citation type="submission" date="2020-07" db="EMBL/GenBank/DDBJ databases">
        <authorList>
            <person name="Vera ALvarez R."/>
            <person name="Arias-Moreno D.M."/>
            <person name="Jimenez-Jacinto V."/>
            <person name="Jimenez-Bremont J.F."/>
            <person name="Swaminathan K."/>
            <person name="Moose S.P."/>
            <person name="Guerrero-Gonzalez M.L."/>
            <person name="Marino-Ramirez L."/>
            <person name="Landsman D."/>
            <person name="Rodriguez-Kessler M."/>
            <person name="Delgado-Sanchez P."/>
        </authorList>
    </citation>
    <scope>NUCLEOTIDE SEQUENCE</scope>
    <source>
        <tissue evidence="2">Cladode</tissue>
    </source>
</reference>
<protein>
    <submittedName>
        <fullName evidence="2">Uncharacterized protein</fullName>
    </submittedName>
</protein>
<evidence type="ECO:0000313" key="2">
    <source>
        <dbReference type="EMBL" id="MBA4657102.1"/>
    </source>
</evidence>
<proteinExistence type="predicted"/>
<sequence length="108" mass="11345">MSLEPLIPSDSKSLASSTPGSSCCNNSAPGTSIATLTSPYAFGLAFGSVGCPRSFFNRSEGQSSLNKVISERAALETAFSCDFLYKTRSCSKSALYANDHVQTDSQSV</sequence>
<accession>A0A7C9E2C5</accession>
<evidence type="ECO:0000256" key="1">
    <source>
        <dbReference type="SAM" id="MobiDB-lite"/>
    </source>
</evidence>
<feature type="region of interest" description="Disordered" evidence="1">
    <location>
        <begin position="1"/>
        <end position="21"/>
    </location>
</feature>
<dbReference type="AlphaFoldDB" id="A0A7C9E2C5"/>